<evidence type="ECO:0000256" key="1">
    <source>
        <dbReference type="SAM" id="MobiDB-lite"/>
    </source>
</evidence>
<name>A0AAU8IYX2_9ACTN</name>
<dbReference type="RefSeq" id="WP_353944460.1">
    <property type="nucleotide sequence ID" value="NZ_CP159534.1"/>
</dbReference>
<reference evidence="2" key="1">
    <citation type="submission" date="2024-06" db="EMBL/GenBank/DDBJ databases">
        <title>Streptomyces sp. strain HUAS MG91 genome sequences.</title>
        <authorList>
            <person name="Mo P."/>
        </authorList>
    </citation>
    <scope>NUCLEOTIDE SEQUENCE</scope>
    <source>
        <strain evidence="2">HUAS MG91</strain>
    </source>
</reference>
<dbReference type="AlphaFoldDB" id="A0AAU8IYX2"/>
<dbReference type="KEGG" id="stac:ABII15_24595"/>
<sequence>MDSQKVTPVAGAGFDPAYVPGLTSPAKETVVEDAQATEAEADEPAGEVSAPSLEKPSPEKSSLDKSSPEKSSLDKETPEDARPEDASDAGPEAEEEPGAAAKAGDVTLEAKDRRGSISVDATGVRYTLDDQEADFTWDEISAVEYGTSRKRLTVTVHTPNSRWYPNDVEAPDKSRLKEWTDSLDKALDLYFED</sequence>
<accession>A0AAU8IYX2</accession>
<feature type="compositionally biased region" description="Basic and acidic residues" evidence="1">
    <location>
        <begin position="56"/>
        <end position="85"/>
    </location>
</feature>
<proteinExistence type="predicted"/>
<protein>
    <submittedName>
        <fullName evidence="2">Uncharacterized protein</fullName>
    </submittedName>
</protein>
<organism evidence="2">
    <name type="scientific">Streptomyces tabacisoli</name>
    <dbReference type="NCBI Taxonomy" id="3156398"/>
    <lineage>
        <taxon>Bacteria</taxon>
        <taxon>Bacillati</taxon>
        <taxon>Actinomycetota</taxon>
        <taxon>Actinomycetes</taxon>
        <taxon>Kitasatosporales</taxon>
        <taxon>Streptomycetaceae</taxon>
        <taxon>Streptomyces</taxon>
    </lineage>
</organism>
<evidence type="ECO:0000313" key="2">
    <source>
        <dbReference type="EMBL" id="XCJ72944.1"/>
    </source>
</evidence>
<gene>
    <name evidence="2" type="ORF">ABII15_24595</name>
</gene>
<feature type="region of interest" description="Disordered" evidence="1">
    <location>
        <begin position="1"/>
        <end position="120"/>
    </location>
</feature>
<dbReference type="EMBL" id="CP159534">
    <property type="protein sequence ID" value="XCJ72944.1"/>
    <property type="molecule type" value="Genomic_DNA"/>
</dbReference>